<dbReference type="EMBL" id="SGWZ01000005">
    <property type="protein sequence ID" value="RZS66755.1"/>
    <property type="molecule type" value="Genomic_DNA"/>
</dbReference>
<evidence type="ECO:0000313" key="2">
    <source>
        <dbReference type="EMBL" id="RZS66755.1"/>
    </source>
</evidence>
<accession>A0A4Q7MET4</accession>
<reference evidence="2 3" key="1">
    <citation type="submission" date="2019-02" db="EMBL/GenBank/DDBJ databases">
        <title>Genomic Encyclopedia of Type Strains, Phase IV (KMG-IV): sequencing the most valuable type-strain genomes for metagenomic binning, comparative biology and taxonomic classification.</title>
        <authorList>
            <person name="Goeker M."/>
        </authorList>
    </citation>
    <scope>NUCLEOTIDE SEQUENCE [LARGE SCALE GENOMIC DNA]</scope>
    <source>
        <strain evidence="2 3">DSM 16618</strain>
    </source>
</reference>
<evidence type="ECO:0000313" key="3">
    <source>
        <dbReference type="Proteomes" id="UP000292039"/>
    </source>
</evidence>
<gene>
    <name evidence="2" type="ORF">EV679_2914</name>
</gene>
<name>A0A4Q7MET4_9BURK</name>
<proteinExistence type="predicted"/>
<evidence type="ECO:0000256" key="1">
    <source>
        <dbReference type="SAM" id="MobiDB-lite"/>
    </source>
</evidence>
<dbReference type="AlphaFoldDB" id="A0A4Q7MET4"/>
<comment type="caution">
    <text evidence="2">The sequence shown here is derived from an EMBL/GenBank/DDBJ whole genome shotgun (WGS) entry which is preliminary data.</text>
</comment>
<dbReference type="Proteomes" id="UP000292039">
    <property type="component" value="Unassembled WGS sequence"/>
</dbReference>
<feature type="region of interest" description="Disordered" evidence="1">
    <location>
        <begin position="1"/>
        <end position="21"/>
    </location>
</feature>
<sequence length="72" mass="7657">MTDARPSGVHPGARAALGAASKTLPSRARSVRMKLRLHAGLVLTDRAIFVSSMSLRSGDGSDLVFRSMNSLF</sequence>
<organism evidence="2 3">
    <name type="scientific">Kerstersia gyiorum</name>
    <dbReference type="NCBI Taxonomy" id="206506"/>
    <lineage>
        <taxon>Bacteria</taxon>
        <taxon>Pseudomonadati</taxon>
        <taxon>Pseudomonadota</taxon>
        <taxon>Betaproteobacteria</taxon>
        <taxon>Burkholderiales</taxon>
        <taxon>Alcaligenaceae</taxon>
        <taxon>Kerstersia</taxon>
    </lineage>
</organism>
<protein>
    <submittedName>
        <fullName evidence="2">Uncharacterized protein</fullName>
    </submittedName>
</protein>